<evidence type="ECO:0000256" key="3">
    <source>
        <dbReference type="ARBA" id="ARBA00022448"/>
    </source>
</evidence>
<evidence type="ECO:0000313" key="10">
    <source>
        <dbReference type="Proteomes" id="UP000236723"/>
    </source>
</evidence>
<keyword evidence="6 8" id="KW-1133">Transmembrane helix</keyword>
<dbReference type="RefSeq" id="WP_103940603.1">
    <property type="nucleotide sequence ID" value="NZ_FNVO01000012.1"/>
</dbReference>
<dbReference type="GO" id="GO:0005886">
    <property type="term" value="C:plasma membrane"/>
    <property type="evidence" value="ECO:0007669"/>
    <property type="project" value="UniProtKB-SubCell"/>
</dbReference>
<evidence type="ECO:0000256" key="7">
    <source>
        <dbReference type="ARBA" id="ARBA00023136"/>
    </source>
</evidence>
<dbReference type="PANTHER" id="PTHR30472">
    <property type="entry name" value="FERRIC ENTEROBACTIN TRANSPORT SYSTEM PERMEASE PROTEIN"/>
    <property type="match status" value="1"/>
</dbReference>
<reference evidence="10" key="1">
    <citation type="submission" date="2016-10" db="EMBL/GenBank/DDBJ databases">
        <authorList>
            <person name="Varghese N."/>
            <person name="Submissions S."/>
        </authorList>
    </citation>
    <scope>NUCLEOTIDE SEQUENCE [LARGE SCALE GENOMIC DNA]</scope>
    <source>
        <strain evidence="10">DSM 43163</strain>
    </source>
</reference>
<keyword evidence="4" id="KW-1003">Cell membrane</keyword>
<dbReference type="EMBL" id="FNVO01000012">
    <property type="protein sequence ID" value="SEG78442.1"/>
    <property type="molecule type" value="Genomic_DNA"/>
</dbReference>
<evidence type="ECO:0000256" key="1">
    <source>
        <dbReference type="ARBA" id="ARBA00004651"/>
    </source>
</evidence>
<feature type="transmembrane region" description="Helical" evidence="8">
    <location>
        <begin position="292"/>
        <end position="311"/>
    </location>
</feature>
<dbReference type="Proteomes" id="UP000236723">
    <property type="component" value="Unassembled WGS sequence"/>
</dbReference>
<dbReference type="InterPro" id="IPR037294">
    <property type="entry name" value="ABC_BtuC-like"/>
</dbReference>
<dbReference type="PANTHER" id="PTHR30472:SF1">
    <property type="entry name" value="FE(3+) DICITRATE TRANSPORT SYSTEM PERMEASE PROTEIN FECC-RELATED"/>
    <property type="match status" value="1"/>
</dbReference>
<organism evidence="9 10">
    <name type="scientific">Thermomonospora echinospora</name>
    <dbReference type="NCBI Taxonomy" id="1992"/>
    <lineage>
        <taxon>Bacteria</taxon>
        <taxon>Bacillati</taxon>
        <taxon>Actinomycetota</taxon>
        <taxon>Actinomycetes</taxon>
        <taxon>Streptosporangiales</taxon>
        <taxon>Thermomonosporaceae</taxon>
        <taxon>Thermomonospora</taxon>
    </lineage>
</organism>
<dbReference type="GO" id="GO:0022857">
    <property type="term" value="F:transmembrane transporter activity"/>
    <property type="evidence" value="ECO:0007669"/>
    <property type="project" value="InterPro"/>
</dbReference>
<comment type="similarity">
    <text evidence="2">Belongs to the binding-protein-dependent transport system permease family. FecCD subfamily.</text>
</comment>
<evidence type="ECO:0000256" key="6">
    <source>
        <dbReference type="ARBA" id="ARBA00022989"/>
    </source>
</evidence>
<dbReference type="CDD" id="cd06550">
    <property type="entry name" value="TM_ABC_iron-siderophores_like"/>
    <property type="match status" value="1"/>
</dbReference>
<evidence type="ECO:0000313" key="9">
    <source>
        <dbReference type="EMBL" id="SEG78442.1"/>
    </source>
</evidence>
<dbReference type="Gene3D" id="1.10.3470.10">
    <property type="entry name" value="ABC transporter involved in vitamin B12 uptake, BtuC"/>
    <property type="match status" value="1"/>
</dbReference>
<feature type="transmembrane region" description="Helical" evidence="8">
    <location>
        <begin position="132"/>
        <end position="151"/>
    </location>
</feature>
<dbReference type="InterPro" id="IPR000522">
    <property type="entry name" value="ABC_transptr_permease_BtuC"/>
</dbReference>
<feature type="transmembrane region" description="Helical" evidence="8">
    <location>
        <begin position="247"/>
        <end position="272"/>
    </location>
</feature>
<dbReference type="GO" id="GO:0033214">
    <property type="term" value="P:siderophore-iron import into cell"/>
    <property type="evidence" value="ECO:0007669"/>
    <property type="project" value="TreeGrafter"/>
</dbReference>
<feature type="transmembrane region" description="Helical" evidence="8">
    <location>
        <begin position="76"/>
        <end position="93"/>
    </location>
</feature>
<keyword evidence="7 8" id="KW-0472">Membrane</keyword>
<protein>
    <submittedName>
        <fullName evidence="9">Iron complex transport system permease protein</fullName>
    </submittedName>
</protein>
<evidence type="ECO:0000256" key="2">
    <source>
        <dbReference type="ARBA" id="ARBA00007935"/>
    </source>
</evidence>
<feature type="transmembrane region" description="Helical" evidence="8">
    <location>
        <begin position="208"/>
        <end position="226"/>
    </location>
</feature>
<proteinExistence type="inferred from homology"/>
<evidence type="ECO:0000256" key="5">
    <source>
        <dbReference type="ARBA" id="ARBA00022692"/>
    </source>
</evidence>
<gene>
    <name evidence="9" type="ORF">SAMN04489712_11278</name>
</gene>
<comment type="subcellular location">
    <subcellularLocation>
        <location evidence="1">Cell membrane</location>
        <topology evidence="1">Multi-pass membrane protein</topology>
    </subcellularLocation>
</comment>
<keyword evidence="3" id="KW-0813">Transport</keyword>
<name>A0A1H6CZI5_9ACTN</name>
<dbReference type="AlphaFoldDB" id="A0A1H6CZI5"/>
<accession>A0A1H6CZI5</accession>
<dbReference type="SUPFAM" id="SSF81345">
    <property type="entry name" value="ABC transporter involved in vitamin B12 uptake, BtuC"/>
    <property type="match status" value="1"/>
</dbReference>
<evidence type="ECO:0000256" key="4">
    <source>
        <dbReference type="ARBA" id="ARBA00022475"/>
    </source>
</evidence>
<evidence type="ECO:0000256" key="8">
    <source>
        <dbReference type="SAM" id="Phobius"/>
    </source>
</evidence>
<keyword evidence="10" id="KW-1185">Reference proteome</keyword>
<feature type="transmembrane region" description="Helical" evidence="8">
    <location>
        <begin position="323"/>
        <end position="340"/>
    </location>
</feature>
<feature type="transmembrane region" description="Helical" evidence="8">
    <location>
        <begin position="163"/>
        <end position="183"/>
    </location>
</feature>
<dbReference type="Pfam" id="PF01032">
    <property type="entry name" value="FecCD"/>
    <property type="match status" value="1"/>
</dbReference>
<dbReference type="FunFam" id="1.10.3470.10:FF:000001">
    <property type="entry name" value="Vitamin B12 ABC transporter permease BtuC"/>
    <property type="match status" value="1"/>
</dbReference>
<sequence length="347" mass="35055">MTSVGIDRAPDAALVRRPARVRFLWLLVTAGVLAALMVASVALGSRDVTWSDVWAALGGADDTLEQAAVAKRMPRTLLAVVIGAALGLAGCVMQGVTRNPLADPGILGVNMGASLAVVTAVAFFGLTSPTGYIWVAMAGAAVSAVFVYAVGSLGRGGATPLKLALAGTATSVAFASLVSAVALPRNDIAGSFKLWQIGGVGGASYERIGQVLPFLAVGLAVCLLSARGLNSLALGDELAAGLGERVAVIRAMAALGAVVLCGASTAVAGPIGFVGLVVPHACRLLVGVDHRWLLPFSALTGAALLTAADVAGRVVTRPADVEVGIVTALIGAPFFIHIVRRQKVRDL</sequence>
<keyword evidence="5 8" id="KW-0812">Transmembrane</keyword>
<feature type="transmembrane region" description="Helical" evidence="8">
    <location>
        <begin position="105"/>
        <end position="126"/>
    </location>
</feature>
<feature type="transmembrane region" description="Helical" evidence="8">
    <location>
        <begin position="23"/>
        <end position="43"/>
    </location>
</feature>
<dbReference type="OrthoDB" id="9782305at2"/>